<protein>
    <submittedName>
        <fullName evidence="2">Uncharacterized protein</fullName>
    </submittedName>
</protein>
<proteinExistence type="predicted"/>
<reference evidence="2 3" key="1">
    <citation type="submission" date="2020-04" db="EMBL/GenBank/DDBJ databases">
        <title>Perkinsus chesapeaki whole genome sequence.</title>
        <authorList>
            <person name="Bogema D.R."/>
        </authorList>
    </citation>
    <scope>NUCLEOTIDE SEQUENCE [LARGE SCALE GENOMIC DNA]</scope>
    <source>
        <strain evidence="2">ATCC PRA-425</strain>
    </source>
</reference>
<dbReference type="AlphaFoldDB" id="A0A7J6LGI7"/>
<keyword evidence="1" id="KW-1133">Transmembrane helix</keyword>
<name>A0A7J6LGI7_PERCH</name>
<evidence type="ECO:0000313" key="2">
    <source>
        <dbReference type="EMBL" id="KAF4658409.1"/>
    </source>
</evidence>
<dbReference type="EMBL" id="JAAPAO010000495">
    <property type="protein sequence ID" value="KAF4658409.1"/>
    <property type="molecule type" value="Genomic_DNA"/>
</dbReference>
<dbReference type="Proteomes" id="UP000591131">
    <property type="component" value="Unassembled WGS sequence"/>
</dbReference>
<evidence type="ECO:0000256" key="1">
    <source>
        <dbReference type="SAM" id="Phobius"/>
    </source>
</evidence>
<comment type="caution">
    <text evidence="2">The sequence shown here is derived from an EMBL/GenBank/DDBJ whole genome shotgun (WGS) entry which is preliminary data.</text>
</comment>
<keyword evidence="1" id="KW-0812">Transmembrane</keyword>
<organism evidence="2 3">
    <name type="scientific">Perkinsus chesapeaki</name>
    <name type="common">Clam parasite</name>
    <name type="synonym">Perkinsus andrewsi</name>
    <dbReference type="NCBI Taxonomy" id="330153"/>
    <lineage>
        <taxon>Eukaryota</taxon>
        <taxon>Sar</taxon>
        <taxon>Alveolata</taxon>
        <taxon>Perkinsozoa</taxon>
        <taxon>Perkinsea</taxon>
        <taxon>Perkinsida</taxon>
        <taxon>Perkinsidae</taxon>
        <taxon>Perkinsus</taxon>
    </lineage>
</organism>
<accession>A0A7J6LGI7</accession>
<keyword evidence="3" id="KW-1185">Reference proteome</keyword>
<feature type="transmembrane region" description="Helical" evidence="1">
    <location>
        <begin position="12"/>
        <end position="34"/>
    </location>
</feature>
<evidence type="ECO:0000313" key="3">
    <source>
        <dbReference type="Proteomes" id="UP000591131"/>
    </source>
</evidence>
<gene>
    <name evidence="2" type="ORF">FOL47_007991</name>
</gene>
<sequence length="125" mass="14101">MYHMVPYGLGYLTFEVFLLMLSLSLFIALLLALTHASKRSVKGMNRYHSVVGERQVVGNLRTIRNVVGGVLGMDPKQLKEGLKEGVEAATTWDQTNPEERVPFNTEYIRSYGTTDKTVDSVFMKQ</sequence>
<keyword evidence="1" id="KW-0472">Membrane</keyword>